<feature type="region of interest" description="Disordered" evidence="7">
    <location>
        <begin position="1010"/>
        <end position="1117"/>
    </location>
</feature>
<protein>
    <submittedName>
        <fullName evidence="9">Uncharacterized protein</fullName>
    </submittedName>
</protein>
<proteinExistence type="inferred from homology"/>
<evidence type="ECO:0000313" key="9">
    <source>
        <dbReference type="EMBL" id="GAQ86934.1"/>
    </source>
</evidence>
<feature type="transmembrane region" description="Helical" evidence="8">
    <location>
        <begin position="442"/>
        <end position="468"/>
    </location>
</feature>
<feature type="transmembrane region" description="Helical" evidence="8">
    <location>
        <begin position="616"/>
        <end position="641"/>
    </location>
</feature>
<dbReference type="PANTHER" id="PTHR12385:SF14">
    <property type="entry name" value="CHOLINE TRANSPORTER-LIKE 2"/>
    <property type="match status" value="1"/>
</dbReference>
<feature type="compositionally biased region" description="Basic and acidic residues" evidence="7">
    <location>
        <begin position="384"/>
        <end position="398"/>
    </location>
</feature>
<dbReference type="GO" id="GO:0016020">
    <property type="term" value="C:membrane"/>
    <property type="evidence" value="ECO:0000318"/>
    <property type="project" value="GO_Central"/>
</dbReference>
<feature type="compositionally biased region" description="Basic and acidic residues" evidence="7">
    <location>
        <begin position="1225"/>
        <end position="1236"/>
    </location>
</feature>
<feature type="transmembrane region" description="Helical" evidence="8">
    <location>
        <begin position="761"/>
        <end position="783"/>
    </location>
</feature>
<feature type="transmembrane region" description="Helical" evidence="8">
    <location>
        <begin position="480"/>
        <end position="502"/>
    </location>
</feature>
<feature type="region of interest" description="Disordered" evidence="7">
    <location>
        <begin position="1"/>
        <end position="99"/>
    </location>
</feature>
<evidence type="ECO:0000256" key="3">
    <source>
        <dbReference type="ARBA" id="ARBA00022692"/>
    </source>
</evidence>
<dbReference type="GO" id="GO:0055085">
    <property type="term" value="P:transmembrane transport"/>
    <property type="evidence" value="ECO:0000318"/>
    <property type="project" value="GO_Central"/>
</dbReference>
<keyword evidence="10" id="KW-1185">Reference proteome</keyword>
<feature type="compositionally biased region" description="Polar residues" evidence="7">
    <location>
        <begin position="27"/>
        <end position="45"/>
    </location>
</feature>
<feature type="compositionally biased region" description="Low complexity" evidence="7">
    <location>
        <begin position="1504"/>
        <end position="1527"/>
    </location>
</feature>
<evidence type="ECO:0000313" key="10">
    <source>
        <dbReference type="Proteomes" id="UP000054558"/>
    </source>
</evidence>
<accession>A0A1Y1I7J0</accession>
<feature type="region of interest" description="Disordered" evidence="7">
    <location>
        <begin position="317"/>
        <end position="417"/>
    </location>
</feature>
<feature type="compositionally biased region" description="Polar residues" evidence="7">
    <location>
        <begin position="1245"/>
        <end position="1262"/>
    </location>
</feature>
<evidence type="ECO:0000256" key="2">
    <source>
        <dbReference type="ARBA" id="ARBA00007168"/>
    </source>
</evidence>
<comment type="similarity">
    <text evidence="2">Belongs to the CTL (choline transporter-like) family.</text>
</comment>
<feature type="compositionally biased region" description="Low complexity" evidence="7">
    <location>
        <begin position="79"/>
        <end position="96"/>
    </location>
</feature>
<feature type="compositionally biased region" description="Basic and acidic residues" evidence="7">
    <location>
        <begin position="1758"/>
        <end position="1779"/>
    </location>
</feature>
<feature type="compositionally biased region" description="Polar residues" evidence="7">
    <location>
        <begin position="1528"/>
        <end position="1539"/>
    </location>
</feature>
<dbReference type="Pfam" id="PF04515">
    <property type="entry name" value="Choline_transpo"/>
    <property type="match status" value="1"/>
</dbReference>
<feature type="region of interest" description="Disordered" evidence="7">
    <location>
        <begin position="1140"/>
        <end position="1779"/>
    </location>
</feature>
<evidence type="ECO:0000256" key="7">
    <source>
        <dbReference type="SAM" id="MobiDB-lite"/>
    </source>
</evidence>
<evidence type="ECO:0000256" key="4">
    <source>
        <dbReference type="ARBA" id="ARBA00022989"/>
    </source>
</evidence>
<feature type="transmembrane region" description="Helical" evidence="8">
    <location>
        <begin position="836"/>
        <end position="856"/>
    </location>
</feature>
<feature type="compositionally biased region" description="Low complexity" evidence="7">
    <location>
        <begin position="48"/>
        <end position="61"/>
    </location>
</feature>
<feature type="compositionally biased region" description="Basic and acidic residues" evidence="7">
    <location>
        <begin position="1591"/>
        <end position="1606"/>
    </location>
</feature>
<feature type="compositionally biased region" description="Polar residues" evidence="7">
    <location>
        <begin position="1086"/>
        <end position="1098"/>
    </location>
</feature>
<feature type="compositionally biased region" description="Polar residues" evidence="7">
    <location>
        <begin position="1278"/>
        <end position="1300"/>
    </location>
</feature>
<dbReference type="EMBL" id="DF237270">
    <property type="protein sequence ID" value="GAQ86934.1"/>
    <property type="molecule type" value="Genomic_DNA"/>
</dbReference>
<dbReference type="Proteomes" id="UP000054558">
    <property type="component" value="Unassembled WGS sequence"/>
</dbReference>
<gene>
    <name evidence="9" type="ORF">KFL_003210100</name>
</gene>
<feature type="compositionally biased region" description="Basic and acidic residues" evidence="7">
    <location>
        <begin position="1659"/>
        <end position="1671"/>
    </location>
</feature>
<feature type="region of interest" description="Disordered" evidence="7">
    <location>
        <begin position="973"/>
        <end position="993"/>
    </location>
</feature>
<evidence type="ECO:0000256" key="5">
    <source>
        <dbReference type="ARBA" id="ARBA00023136"/>
    </source>
</evidence>
<feature type="transmembrane region" description="Helical" evidence="8">
    <location>
        <begin position="578"/>
        <end position="604"/>
    </location>
</feature>
<feature type="compositionally biased region" description="Polar residues" evidence="7">
    <location>
        <begin position="343"/>
        <end position="353"/>
    </location>
</feature>
<dbReference type="PANTHER" id="PTHR12385">
    <property type="entry name" value="CHOLINE TRANSPORTER-LIKE (SLC FAMILY 44)"/>
    <property type="match status" value="1"/>
</dbReference>
<feature type="compositionally biased region" description="Polar residues" evidence="7">
    <location>
        <begin position="1022"/>
        <end position="1035"/>
    </location>
</feature>
<feature type="compositionally biased region" description="Basic and acidic residues" evidence="7">
    <location>
        <begin position="1685"/>
        <end position="1725"/>
    </location>
</feature>
<keyword evidence="4 8" id="KW-1133">Transmembrane helix</keyword>
<dbReference type="GO" id="GO:0022857">
    <property type="term" value="F:transmembrane transporter activity"/>
    <property type="evidence" value="ECO:0000318"/>
    <property type="project" value="GO_Central"/>
</dbReference>
<evidence type="ECO:0000256" key="6">
    <source>
        <dbReference type="ARBA" id="ARBA00023180"/>
    </source>
</evidence>
<feature type="region of interest" description="Disordered" evidence="7">
    <location>
        <begin position="654"/>
        <end position="686"/>
    </location>
</feature>
<reference evidence="9 10" key="1">
    <citation type="journal article" date="2014" name="Nat. Commun.">
        <title>Klebsormidium flaccidum genome reveals primary factors for plant terrestrial adaptation.</title>
        <authorList>
            <person name="Hori K."/>
            <person name="Maruyama F."/>
            <person name="Fujisawa T."/>
            <person name="Togashi T."/>
            <person name="Yamamoto N."/>
            <person name="Seo M."/>
            <person name="Sato S."/>
            <person name="Yamada T."/>
            <person name="Mori H."/>
            <person name="Tajima N."/>
            <person name="Moriyama T."/>
            <person name="Ikeuchi M."/>
            <person name="Watanabe M."/>
            <person name="Wada H."/>
            <person name="Kobayashi K."/>
            <person name="Saito M."/>
            <person name="Masuda T."/>
            <person name="Sasaki-Sekimoto Y."/>
            <person name="Mashiguchi K."/>
            <person name="Awai K."/>
            <person name="Shimojima M."/>
            <person name="Masuda S."/>
            <person name="Iwai M."/>
            <person name="Nobusawa T."/>
            <person name="Narise T."/>
            <person name="Kondo S."/>
            <person name="Saito H."/>
            <person name="Sato R."/>
            <person name="Murakawa M."/>
            <person name="Ihara Y."/>
            <person name="Oshima-Yamada Y."/>
            <person name="Ohtaka K."/>
            <person name="Satoh M."/>
            <person name="Sonobe K."/>
            <person name="Ishii M."/>
            <person name="Ohtani R."/>
            <person name="Kanamori-Sato M."/>
            <person name="Honoki R."/>
            <person name="Miyazaki D."/>
            <person name="Mochizuki H."/>
            <person name="Umetsu J."/>
            <person name="Higashi K."/>
            <person name="Shibata D."/>
            <person name="Kamiya Y."/>
            <person name="Sato N."/>
            <person name="Nakamura Y."/>
            <person name="Tabata S."/>
            <person name="Ida S."/>
            <person name="Kurokawa K."/>
            <person name="Ohta H."/>
        </authorList>
    </citation>
    <scope>NUCLEOTIDE SEQUENCE [LARGE SCALE GENOMIC DNA]</scope>
    <source>
        <strain evidence="9 10">NIES-2285</strain>
    </source>
</reference>
<evidence type="ECO:0000256" key="1">
    <source>
        <dbReference type="ARBA" id="ARBA00004141"/>
    </source>
</evidence>
<keyword evidence="6" id="KW-0325">Glycoprotein</keyword>
<feature type="compositionally biased region" description="Basic and acidic residues" evidence="7">
    <location>
        <begin position="1039"/>
        <end position="1050"/>
    </location>
</feature>
<feature type="compositionally biased region" description="Basic and acidic residues" evidence="7">
    <location>
        <begin position="1553"/>
        <end position="1564"/>
    </location>
</feature>
<feature type="transmembrane region" description="Helical" evidence="8">
    <location>
        <begin position="868"/>
        <end position="901"/>
    </location>
</feature>
<feature type="transmembrane region" description="Helical" evidence="8">
    <location>
        <begin position="508"/>
        <end position="530"/>
    </location>
</feature>
<dbReference type="InterPro" id="IPR007603">
    <property type="entry name" value="Choline_transptr-like"/>
</dbReference>
<keyword evidence="5 8" id="KW-0472">Membrane</keyword>
<evidence type="ECO:0000256" key="8">
    <source>
        <dbReference type="SAM" id="Phobius"/>
    </source>
</evidence>
<feature type="compositionally biased region" description="Polar residues" evidence="7">
    <location>
        <begin position="1355"/>
        <end position="1375"/>
    </location>
</feature>
<name>A0A1Y1I7J0_KLENI</name>
<feature type="region of interest" description="Disordered" evidence="7">
    <location>
        <begin position="265"/>
        <end position="288"/>
    </location>
</feature>
<feature type="compositionally biased region" description="Basic and acidic residues" evidence="7">
    <location>
        <begin position="974"/>
        <end position="983"/>
    </location>
</feature>
<sequence>MGYQSAPSANPAPNPGYNYRGEGSYPQHIQPTSPQFGASQGSTYFGANRQPYQQNYQQTFQPREHQVPDYQSPHAWNGPSQPSSPSYLQSQPSVSPYLHSQPSIAAPDYSHPFAVNLNPLFGNGHSAGVMQTPASPRLNPLYASPDQQTLVTPGQFFLNQSQTPFLTQSQNLGRQQTLPPALTRPSTGVLPSYLGSRTGLVRNPRGNQMGIELGRVGSADMAKSTVMMQLLAAHHESLGQRDAVSARHEELERRHYELMKAQARLEVEREGGGSPRRNRGGSGKSRNRKDLGVEKRCLVSTRLCVRLSVLEQRLATALPGPPQSSSHPSSSRQEPATIHHRPQQSNESPNYTTPKLPLTDSPKPISDTRLSQPHEPRTLPLDRSPPHEGGPENLRTEPLENGAGVSSHGNGANEDPAPREILGGLVIAPGGCREAQDEGYAALYYVYMAFLLGLAAYCMVFAGALKGADSGHPGAWYREAGYMLASAAGEALLLVAFLLALARAFHGAVVMVVVIVPSLLSALGAGVLLSRQMWVPGGLMCGVLLATLLGIFLARKGLSFAGATSGVAFDAMRERWGTVIFCIFTAILQGVATLCLLIEVVICVRGLGWAATIPYIMGYLWTLSVAANNVHFVVGGSVAAWCSAEPLVSLAQPTRDRERDAAGRVAPGSPQQSRRFRDPAGSGQTQSGLAVVIGANVGAKPEGEAPRVQGWVEAKGLEVSAARPRRKVAGTPSFVKWAITKSAGSVCGGVIVDVSVWLVDWAVYILGFLCCCCTFCCGDSSAFHMRDWAKERSNRFGLVRCGMRGTTYVQSSKDAWRFVKASASHAMADGDVMHHVVFLGSLFGALLPGCLTALWARSNHGGDNELVIFAFIAGFLLGYAIVQPLFHALSSAAAAILLCAMEDPLQLERNRNPLCAELKAAWSKTWGRTPWDDLILSTRVAAASRESGAIANPWAVTEIWGAEHVAQGEGVHVAPREGSDDGSPHPGSRPGMVRDNQKLVVYEPAIFPAHPPAYPEPPESFRVSQSQLGSGSFTGQPGKHSEDSTKHDQGQVEEPSFSKAAHSPSKQEVESRGPTNGSNPIRPDAANQNGPGQNSSPAEGTVAYGSGRPKGSGSGEDILARTIGKIKGVGFEEEDIKWVKGGMDNGGQLPTENLTGMPEQQVGKAPERHVSGAESLMSRTSAKEGEEKGSTPQKAEAYGSAERNGTRGPVPSGTAAASVPSGARATEKSEPQEAKVKGTTGGTVQGPQSVSSFGASVPSGASGTEKLESRRAEAKGTTRGTVQGPQSGENSGASIPSGASATEKLETRGAEAKAATGGTVRGPQTDRTAVGSVPSGASAAERSGPRGAEAKGTTRETVQGPQFVGTSGASATEMSGTPGAEAKGATAGNVRGPQTDRTAGGSVPSGGSTTEKSETRGAEAKGATAGSVRGPNSDSKLPLVIDGNVRGTAGTGGQSGTEPSRIARSGPERGEKTGKGVSSVMDAEGSRTAQKGGTAAVREVDSRSGSGAQTGFQTGSGTTSSGGTSESKGNQGEGPSSVSGKEGAKSAGNVKAGSRENEPERNSGKESGSGKSGVAEAAPVARAGTGGSSFKVKDALKDESAREDKGNGGGVDQSRKPGSGSADTVPSAGMNQPILGTGPKSAENGKAGLPGVQPTVTEALKEGSISKKIDDSNPNGKPSLQKGSSKVEESPRKNLPDVSKVEKVTGLGKEDEVPRGKLAGQKDEVTPQGTRVKLADLQPVRPKGVPLEGGSVQGALQPEKDAAPLKAGPKDDVPRNNAK</sequence>
<feature type="compositionally biased region" description="Low complexity" evidence="7">
    <location>
        <begin position="1329"/>
        <end position="1340"/>
    </location>
</feature>
<feature type="transmembrane region" description="Helical" evidence="8">
    <location>
        <begin position="537"/>
        <end position="558"/>
    </location>
</feature>
<feature type="compositionally biased region" description="Polar residues" evidence="7">
    <location>
        <begin position="1672"/>
        <end position="1684"/>
    </location>
</feature>
<feature type="compositionally biased region" description="Basic and acidic residues" evidence="7">
    <location>
        <begin position="1265"/>
        <end position="1276"/>
    </location>
</feature>
<keyword evidence="3 8" id="KW-0812">Transmembrane</keyword>
<feature type="compositionally biased region" description="Low complexity" evidence="7">
    <location>
        <begin position="1"/>
        <end position="11"/>
    </location>
</feature>
<organism evidence="9 10">
    <name type="scientific">Klebsormidium nitens</name>
    <name type="common">Green alga</name>
    <name type="synonym">Ulothrix nitens</name>
    <dbReference type="NCBI Taxonomy" id="105231"/>
    <lineage>
        <taxon>Eukaryota</taxon>
        <taxon>Viridiplantae</taxon>
        <taxon>Streptophyta</taxon>
        <taxon>Klebsormidiophyceae</taxon>
        <taxon>Klebsormidiales</taxon>
        <taxon>Klebsormidiaceae</taxon>
        <taxon>Klebsormidium</taxon>
    </lineage>
</organism>
<comment type="subcellular location">
    <subcellularLocation>
        <location evidence="1">Membrane</location>
        <topology evidence="1">Multi-pass membrane protein</topology>
    </subcellularLocation>
</comment>